<dbReference type="RefSeq" id="XP_041421509.1">
    <property type="nucleotide sequence ID" value="XM_041565575.1"/>
</dbReference>
<accession>A0A8J1KW34</accession>
<dbReference type="Proteomes" id="UP000186698">
    <property type="component" value="Chromosome 1L"/>
</dbReference>
<dbReference type="Pfam" id="PF11560">
    <property type="entry name" value="LAP2alpha"/>
    <property type="match status" value="1"/>
</dbReference>
<reference evidence="4 5" key="1">
    <citation type="submission" date="2025-04" db="UniProtKB">
        <authorList>
            <consortium name="RefSeq"/>
        </authorList>
    </citation>
    <scope>IDENTIFICATION</scope>
    <source>
        <strain evidence="4 5">J_2021</strain>
        <tissue evidence="4 5">Erythrocytes</tissue>
    </source>
</reference>
<evidence type="ECO:0000313" key="4">
    <source>
        <dbReference type="RefSeq" id="XP_041421509.1"/>
    </source>
</evidence>
<dbReference type="Gene3D" id="1.10.287.3160">
    <property type="match status" value="1"/>
</dbReference>
<evidence type="ECO:0000259" key="2">
    <source>
        <dbReference type="Pfam" id="PF11560"/>
    </source>
</evidence>
<organism evidence="3 5">
    <name type="scientific">Xenopus laevis</name>
    <name type="common">African clawed frog</name>
    <dbReference type="NCBI Taxonomy" id="8355"/>
    <lineage>
        <taxon>Eukaryota</taxon>
        <taxon>Metazoa</taxon>
        <taxon>Chordata</taxon>
        <taxon>Craniata</taxon>
        <taxon>Vertebrata</taxon>
        <taxon>Euteleostomi</taxon>
        <taxon>Amphibia</taxon>
        <taxon>Batrachia</taxon>
        <taxon>Anura</taxon>
        <taxon>Pipoidea</taxon>
        <taxon>Pipidae</taxon>
        <taxon>Xenopodinae</taxon>
        <taxon>Xenopus</taxon>
        <taxon>Xenopus</taxon>
    </lineage>
</organism>
<sequence>MSSRRSRSAASGSPHHRHSDRRRDDDRGREKSCRKECIFCSLPALQDKKVCQSCFDQNNTSQSSEQFNNFMSWMKDSFNKSMSDMVEKVTDNVLAKVSADQPSTSYATADLAVHIPDDSVSSDSQEEGEVDSDDELFNTSFIEPLILAMRKTLNLDVPCEPSSQPDLMFKSSKKSSVFHIHDVVKATIKSEWDVPDKRFFLSKRMKKMYPFPEDQVKQWVLPPKVDASITRVARRTTLPVDEGVSLKDPMERRQDSILKKAYSVSGSICKPCVAITSLARANKIWLNNVVEALQQKVSREEILNSLHEIQLVNDFCAEASMDILKLAAKDMSLVVAARRSLWLRHWFADTPSKHNLCSLPFEGDLLFGPKLENIISKASAGKSAFLPQDKKERRTTFRGNRPSFKDVKAYRPGRNFQRQSWKTKPQPFQVKKDSKPDRNKSF</sequence>
<protein>
    <submittedName>
        <fullName evidence="4 5">Lamina-associated polypeptide 2-like</fullName>
    </submittedName>
</protein>
<dbReference type="RefSeq" id="XP_041421512.1">
    <property type="nucleotide sequence ID" value="XM_041565578.1"/>
</dbReference>
<proteinExistence type="predicted"/>
<dbReference type="GeneID" id="121394449"/>
<dbReference type="AlphaFoldDB" id="A0A8J1KW34"/>
<feature type="compositionally biased region" description="Basic and acidic residues" evidence="1">
    <location>
        <begin position="430"/>
        <end position="442"/>
    </location>
</feature>
<dbReference type="InterPro" id="IPR021623">
    <property type="entry name" value="LAP2alpha_C"/>
</dbReference>
<dbReference type="KEGG" id="xla:121394449"/>
<evidence type="ECO:0000256" key="1">
    <source>
        <dbReference type="SAM" id="MobiDB-lite"/>
    </source>
</evidence>
<evidence type="ECO:0000313" key="5">
    <source>
        <dbReference type="RefSeq" id="XP_041421512.1"/>
    </source>
</evidence>
<name>A0A8J1KW34_XENLA</name>
<dbReference type="OrthoDB" id="9905409at2759"/>
<feature type="region of interest" description="Disordered" evidence="1">
    <location>
        <begin position="395"/>
        <end position="442"/>
    </location>
</feature>
<feature type="domain" description="Lamina-associated polypeptide 2 alpha C-terminal" evidence="2">
    <location>
        <begin position="152"/>
        <end position="378"/>
    </location>
</feature>
<feature type="region of interest" description="Disordered" evidence="1">
    <location>
        <begin position="1"/>
        <end position="29"/>
    </location>
</feature>
<keyword evidence="3" id="KW-1185">Reference proteome</keyword>
<gene>
    <name evidence="4 5" type="primary">LOC121394449</name>
</gene>
<evidence type="ECO:0000313" key="3">
    <source>
        <dbReference type="Proteomes" id="UP000186698"/>
    </source>
</evidence>